<protein>
    <recommendedName>
        <fullName evidence="7">HSF-type DNA-binding domain-containing protein</fullName>
    </recommendedName>
</protein>
<dbReference type="PANTHER" id="PTHR10015">
    <property type="entry name" value="HEAT SHOCK TRANSCRIPTION FACTOR"/>
    <property type="match status" value="1"/>
</dbReference>
<feature type="region of interest" description="Disordered" evidence="6">
    <location>
        <begin position="318"/>
        <end position="351"/>
    </location>
</feature>
<proteinExistence type="inferred from homology"/>
<organism evidence="8 9">
    <name type="scientific">Cryptococcus floricola</name>
    <dbReference type="NCBI Taxonomy" id="2591691"/>
    <lineage>
        <taxon>Eukaryota</taxon>
        <taxon>Fungi</taxon>
        <taxon>Dikarya</taxon>
        <taxon>Basidiomycota</taxon>
        <taxon>Agaricomycotina</taxon>
        <taxon>Tremellomycetes</taxon>
        <taxon>Tremellales</taxon>
        <taxon>Cryptococcaceae</taxon>
        <taxon>Cryptococcus</taxon>
    </lineage>
</organism>
<feature type="compositionally biased region" description="Low complexity" evidence="6">
    <location>
        <begin position="123"/>
        <end position="134"/>
    </location>
</feature>
<keyword evidence="4" id="KW-0539">Nucleus</keyword>
<keyword evidence="9" id="KW-1185">Reference proteome</keyword>
<feature type="compositionally biased region" description="Basic and acidic residues" evidence="6">
    <location>
        <begin position="552"/>
        <end position="568"/>
    </location>
</feature>
<dbReference type="GO" id="GO:0005634">
    <property type="term" value="C:nucleus"/>
    <property type="evidence" value="ECO:0007669"/>
    <property type="project" value="UniProtKB-SubCell"/>
</dbReference>
<evidence type="ECO:0000256" key="4">
    <source>
        <dbReference type="ARBA" id="ARBA00023242"/>
    </source>
</evidence>
<feature type="compositionally biased region" description="Basic and acidic residues" evidence="6">
    <location>
        <begin position="705"/>
        <end position="724"/>
    </location>
</feature>
<name>A0A5D3B4M8_9TREE</name>
<feature type="compositionally biased region" description="Polar residues" evidence="6">
    <location>
        <begin position="113"/>
        <end position="122"/>
    </location>
</feature>
<dbReference type="GO" id="GO:0043565">
    <property type="term" value="F:sequence-specific DNA binding"/>
    <property type="evidence" value="ECO:0007669"/>
    <property type="project" value="InterPro"/>
</dbReference>
<evidence type="ECO:0000256" key="5">
    <source>
        <dbReference type="RuleBase" id="RU004020"/>
    </source>
</evidence>
<feature type="compositionally biased region" description="Basic and acidic residues" evidence="6">
    <location>
        <begin position="732"/>
        <end position="741"/>
    </location>
</feature>
<evidence type="ECO:0000259" key="7">
    <source>
        <dbReference type="SMART" id="SM00415"/>
    </source>
</evidence>
<evidence type="ECO:0000256" key="2">
    <source>
        <dbReference type="ARBA" id="ARBA00006403"/>
    </source>
</evidence>
<dbReference type="EMBL" id="NIDF01000016">
    <property type="protein sequence ID" value="TYJ57083.1"/>
    <property type="molecule type" value="Genomic_DNA"/>
</dbReference>
<evidence type="ECO:0000313" key="8">
    <source>
        <dbReference type="EMBL" id="TYJ57083.1"/>
    </source>
</evidence>
<comment type="caution">
    <text evidence="8">The sequence shown here is derived from an EMBL/GenBank/DDBJ whole genome shotgun (WGS) entry which is preliminary data.</text>
</comment>
<dbReference type="InterPro" id="IPR036388">
    <property type="entry name" value="WH-like_DNA-bd_sf"/>
</dbReference>
<dbReference type="AlphaFoldDB" id="A0A5D3B4M8"/>
<dbReference type="Gene3D" id="1.10.10.10">
    <property type="entry name" value="Winged helix-like DNA-binding domain superfamily/Winged helix DNA-binding domain"/>
    <property type="match status" value="1"/>
</dbReference>
<dbReference type="SUPFAM" id="SSF46785">
    <property type="entry name" value="Winged helix' DNA-binding domain"/>
    <property type="match status" value="1"/>
</dbReference>
<keyword evidence="3" id="KW-0238">DNA-binding</keyword>
<feature type="region of interest" description="Disordered" evidence="6">
    <location>
        <begin position="546"/>
        <end position="763"/>
    </location>
</feature>
<dbReference type="SMART" id="SM00415">
    <property type="entry name" value="HSF"/>
    <property type="match status" value="1"/>
</dbReference>
<accession>A0A5D3B4M8</accession>
<evidence type="ECO:0000256" key="1">
    <source>
        <dbReference type="ARBA" id="ARBA00004123"/>
    </source>
</evidence>
<feature type="region of interest" description="Disordered" evidence="6">
    <location>
        <begin position="385"/>
        <end position="440"/>
    </location>
</feature>
<dbReference type="Pfam" id="PF00447">
    <property type="entry name" value="HSF_DNA-bind"/>
    <property type="match status" value="1"/>
</dbReference>
<dbReference type="InterPro" id="IPR036390">
    <property type="entry name" value="WH_DNA-bd_sf"/>
</dbReference>
<feature type="compositionally biased region" description="Polar residues" evidence="6">
    <location>
        <begin position="96"/>
        <end position="106"/>
    </location>
</feature>
<dbReference type="InterPro" id="IPR000232">
    <property type="entry name" value="HSF_DNA-bd"/>
</dbReference>
<feature type="domain" description="HSF-type DNA-binding" evidence="7">
    <location>
        <begin position="239"/>
        <end position="326"/>
    </location>
</feature>
<feature type="compositionally biased region" description="Polar residues" evidence="6">
    <location>
        <begin position="206"/>
        <end position="231"/>
    </location>
</feature>
<reference evidence="8 9" key="1">
    <citation type="submission" date="2017-05" db="EMBL/GenBank/DDBJ databases">
        <title>The Genome Sequence of Tsuchiyaea wingfieldii DSM 27421.</title>
        <authorList>
            <person name="Cuomo C."/>
            <person name="Passer A."/>
            <person name="Billmyre B."/>
            <person name="Heitman J."/>
        </authorList>
    </citation>
    <scope>NUCLEOTIDE SEQUENCE [LARGE SCALE GENOMIC DNA]</scope>
    <source>
        <strain evidence="8 9">DSM 27421</strain>
    </source>
</reference>
<comment type="subcellular location">
    <subcellularLocation>
        <location evidence="1">Nucleus</location>
    </subcellularLocation>
</comment>
<feature type="compositionally biased region" description="Low complexity" evidence="6">
    <location>
        <begin position="194"/>
        <end position="205"/>
    </location>
</feature>
<comment type="similarity">
    <text evidence="2 5">Belongs to the HSF family.</text>
</comment>
<dbReference type="GO" id="GO:0003700">
    <property type="term" value="F:DNA-binding transcription factor activity"/>
    <property type="evidence" value="ECO:0007669"/>
    <property type="project" value="InterPro"/>
</dbReference>
<evidence type="ECO:0000313" key="9">
    <source>
        <dbReference type="Proteomes" id="UP000322245"/>
    </source>
</evidence>
<feature type="region of interest" description="Disordered" evidence="6">
    <location>
        <begin position="88"/>
        <end position="238"/>
    </location>
</feature>
<dbReference type="Proteomes" id="UP000322245">
    <property type="component" value="Unassembled WGS sequence"/>
</dbReference>
<evidence type="ECO:0000256" key="6">
    <source>
        <dbReference type="SAM" id="MobiDB-lite"/>
    </source>
</evidence>
<feature type="compositionally biased region" description="Polar residues" evidence="6">
    <location>
        <begin position="589"/>
        <end position="622"/>
    </location>
</feature>
<evidence type="ECO:0000256" key="3">
    <source>
        <dbReference type="ARBA" id="ARBA00023125"/>
    </source>
</evidence>
<dbReference type="PANTHER" id="PTHR10015:SF427">
    <property type="entry name" value="HEAT SHOCK FACTOR PROTEIN"/>
    <property type="match status" value="1"/>
</dbReference>
<gene>
    <name evidence="8" type="ORF">B9479_002184</name>
</gene>
<sequence length="763" mass="83108">MGSPKAQSVGVQHAERGFAPAQITPQGLSTTLITARRIHSNHTPHHTLRRKEVGLVHFIIRKRLAKHFRSTSFRPPLHYVTIARAKSAQRDAIETSPRSSSQTNAHTDGDGPNTGTSSKFPQTASTMSSPASSAGGDELSGQERPSIRPFNGSVSNHSTARPKHRRQPSFPSTWPAGDSDIHSDRTSASTGLHSNASTSKSSIASRQNVNPNPPSRHSSPQASFNLSTGQPLVNPPPKTQAAFVGKLYSMLEDEDIAKTGLIAWSAEGTTFTVPNPTEFSKFFKHNNWQSFVNDIYSTSTDPQAWEFRHNLFRRGEQHLLPSIKRKSSRPSAAEGAPLASPTDDSGPEVPKAVAGWMRDVGQAGYHPHHHIPSPNAASRAPLYSYTDAPLAPPKLERPPSRGAPAWDPRHPGASQRMPPPDNQVPVRYHPDPSRPPLSAGRYMPPGYAEPPVYGHPSQMVETLVSQVMLLEDKVQRLTDVLNNDRIEHVRNNLDFTSYLLQMVGWAAGEQHSPELRALQDTLSRQNADMRQKYEAFMASDALAIMANGGGGRSEEREGRERERERGRFGFETPPPFASHRSAVADPRLPQTSQSSANILPSGQRPSSLPSGQHNTPRTSPLNTMYPETHHLPRPSTSDSIREREAYMTAYPPPLPPHTHHSGMGAGPLSAGPRVPINPPPFGSGTGLGVSVPPPGFRTGASTQDSSERLKPVETSRDSEKDKSHRSAGVGSNKEKDRRKGVDMSYPSTAVESKAKTGLKNLLN</sequence>